<keyword evidence="3" id="KW-1185">Reference proteome</keyword>
<accession>A0A8H7ZLX0</accession>
<feature type="compositionally biased region" description="Low complexity" evidence="1">
    <location>
        <begin position="271"/>
        <end position="281"/>
    </location>
</feature>
<protein>
    <submittedName>
        <fullName evidence="2">Uncharacterized protein</fullName>
    </submittedName>
</protein>
<dbReference type="Proteomes" id="UP000673691">
    <property type="component" value="Unassembled WGS sequence"/>
</dbReference>
<organism evidence="2 3">
    <name type="scientific">Olpidium bornovanus</name>
    <dbReference type="NCBI Taxonomy" id="278681"/>
    <lineage>
        <taxon>Eukaryota</taxon>
        <taxon>Fungi</taxon>
        <taxon>Fungi incertae sedis</taxon>
        <taxon>Olpidiomycota</taxon>
        <taxon>Olpidiomycotina</taxon>
        <taxon>Olpidiomycetes</taxon>
        <taxon>Olpidiales</taxon>
        <taxon>Olpidiaceae</taxon>
        <taxon>Olpidium</taxon>
    </lineage>
</organism>
<reference evidence="2 3" key="1">
    <citation type="journal article" name="Sci. Rep.">
        <title>Genome-scale phylogenetic analyses confirm Olpidium as the closest living zoosporic fungus to the non-flagellated, terrestrial fungi.</title>
        <authorList>
            <person name="Chang Y."/>
            <person name="Rochon D."/>
            <person name="Sekimoto S."/>
            <person name="Wang Y."/>
            <person name="Chovatia M."/>
            <person name="Sandor L."/>
            <person name="Salamov A."/>
            <person name="Grigoriev I.V."/>
            <person name="Stajich J.E."/>
            <person name="Spatafora J.W."/>
        </authorList>
    </citation>
    <scope>NUCLEOTIDE SEQUENCE [LARGE SCALE GENOMIC DNA]</scope>
    <source>
        <strain evidence="2">S191</strain>
    </source>
</reference>
<feature type="non-terminal residue" evidence="2">
    <location>
        <position position="1"/>
    </location>
</feature>
<dbReference type="EMBL" id="JAEFCI010012698">
    <property type="protein sequence ID" value="KAG5455848.1"/>
    <property type="molecule type" value="Genomic_DNA"/>
</dbReference>
<proteinExistence type="predicted"/>
<name>A0A8H7ZLX0_9FUNG</name>
<feature type="region of interest" description="Disordered" evidence="1">
    <location>
        <begin position="259"/>
        <end position="285"/>
    </location>
</feature>
<evidence type="ECO:0000313" key="3">
    <source>
        <dbReference type="Proteomes" id="UP000673691"/>
    </source>
</evidence>
<comment type="caution">
    <text evidence="2">The sequence shown here is derived from an EMBL/GenBank/DDBJ whole genome shotgun (WGS) entry which is preliminary data.</text>
</comment>
<evidence type="ECO:0000256" key="1">
    <source>
        <dbReference type="SAM" id="MobiDB-lite"/>
    </source>
</evidence>
<dbReference type="AlphaFoldDB" id="A0A8H7ZLX0"/>
<sequence>RSGEFSPVLNHGPLGEPRRFDSSSSSSFCRVVGRRLEAEHAGHERSQVERGGDVPLELRALDQALQQAVELAGRHGLAVLLQEFRERLPRVQLRVLSVPREAERGGDVLFGRRDDRAVVQLTSDQLVESDGLDLFHRVRQVREPDLVEHVEGLSLRRVEPDGLHYGRDLVDGQPVADPALLRAVFALDAQLRVEEVVFHLAVRRAFPASRAQHVQERLHALAPQERLRLEGPRVQLPALHRRVVPPGGEEVPAVVRAGDRGDLGTTDRSWGRPLAGPAGCARGRGGGAGRAAPWLSFLFLRNGHQDF</sequence>
<feature type="region of interest" description="Disordered" evidence="1">
    <location>
        <begin position="1"/>
        <end position="25"/>
    </location>
</feature>
<evidence type="ECO:0000313" key="2">
    <source>
        <dbReference type="EMBL" id="KAG5455848.1"/>
    </source>
</evidence>
<gene>
    <name evidence="2" type="ORF">BJ554DRAFT_4584</name>
</gene>